<keyword evidence="11 17" id="KW-0472">Membrane</keyword>
<dbReference type="AlphaFoldDB" id="A0AAD8CHX8"/>
<organism evidence="20 21">
    <name type="scientific">Acipenser oxyrinchus oxyrinchus</name>
    <dbReference type="NCBI Taxonomy" id="40147"/>
    <lineage>
        <taxon>Eukaryota</taxon>
        <taxon>Metazoa</taxon>
        <taxon>Chordata</taxon>
        <taxon>Craniata</taxon>
        <taxon>Vertebrata</taxon>
        <taxon>Euteleostomi</taxon>
        <taxon>Actinopterygii</taxon>
        <taxon>Chondrostei</taxon>
        <taxon>Acipenseriformes</taxon>
        <taxon>Acipenseridae</taxon>
        <taxon>Acipenser</taxon>
    </lineage>
</organism>
<evidence type="ECO:0000256" key="11">
    <source>
        <dbReference type="ARBA" id="ARBA00023136"/>
    </source>
</evidence>
<dbReference type="SMART" id="SM00406">
    <property type="entry name" value="IGv"/>
    <property type="match status" value="1"/>
</dbReference>
<evidence type="ECO:0000313" key="21">
    <source>
        <dbReference type="Proteomes" id="UP001230051"/>
    </source>
</evidence>
<evidence type="ECO:0000256" key="6">
    <source>
        <dbReference type="ARBA" id="ARBA00022729"/>
    </source>
</evidence>
<evidence type="ECO:0000256" key="4">
    <source>
        <dbReference type="ARBA" id="ARBA00022475"/>
    </source>
</evidence>
<name>A0AAD8CHX8_ACIOX</name>
<dbReference type="Proteomes" id="UP001230051">
    <property type="component" value="Unassembled WGS sequence"/>
</dbReference>
<protein>
    <submittedName>
        <fullName evidence="20">Nectin-1</fullName>
    </submittedName>
</protein>
<evidence type="ECO:0000256" key="12">
    <source>
        <dbReference type="ARBA" id="ARBA00023157"/>
    </source>
</evidence>
<dbReference type="InterPro" id="IPR013162">
    <property type="entry name" value="CD80_C2-set"/>
</dbReference>
<evidence type="ECO:0000256" key="13">
    <source>
        <dbReference type="ARBA" id="ARBA00023180"/>
    </source>
</evidence>
<evidence type="ECO:0000256" key="16">
    <source>
        <dbReference type="SAM" id="MobiDB-lite"/>
    </source>
</evidence>
<dbReference type="InterPro" id="IPR003599">
    <property type="entry name" value="Ig_sub"/>
</dbReference>
<comment type="caution">
    <text evidence="20">The sequence shown here is derived from an EMBL/GenBank/DDBJ whole genome shotgun (WGS) entry which is preliminary data.</text>
</comment>
<keyword evidence="6 18" id="KW-0732">Signal</keyword>
<keyword evidence="8" id="KW-0130">Cell adhesion</keyword>
<evidence type="ECO:0000313" key="20">
    <source>
        <dbReference type="EMBL" id="KAK1151814.1"/>
    </source>
</evidence>
<evidence type="ECO:0000256" key="17">
    <source>
        <dbReference type="SAM" id="Phobius"/>
    </source>
</evidence>
<accession>A0AAD8CHX8</accession>
<feature type="transmembrane region" description="Helical" evidence="17">
    <location>
        <begin position="347"/>
        <end position="370"/>
    </location>
</feature>
<keyword evidence="5 17" id="KW-0812">Transmembrane</keyword>
<dbReference type="GO" id="GO:0005886">
    <property type="term" value="C:plasma membrane"/>
    <property type="evidence" value="ECO:0007669"/>
    <property type="project" value="UniProtKB-SubCell"/>
</dbReference>
<evidence type="ECO:0000256" key="10">
    <source>
        <dbReference type="ARBA" id="ARBA00022989"/>
    </source>
</evidence>
<proteinExistence type="inferred from homology"/>
<feature type="signal peptide" evidence="18">
    <location>
        <begin position="1"/>
        <end position="32"/>
    </location>
</feature>
<comment type="function">
    <text evidence="14">Cell adhesion molecule that promotes cell-cell contacts and plays important roles in the development of the nervous system. Acts by forming homophilic or heterophilic trans-dimers.</text>
</comment>
<dbReference type="InterPro" id="IPR052659">
    <property type="entry name" value="Nectin/PVR"/>
</dbReference>
<dbReference type="Gene3D" id="2.60.40.10">
    <property type="entry name" value="Immunoglobulins"/>
    <property type="match status" value="3"/>
</dbReference>
<evidence type="ECO:0000256" key="3">
    <source>
        <dbReference type="ARBA" id="ARBA00007810"/>
    </source>
</evidence>
<dbReference type="PROSITE" id="PS50835">
    <property type="entry name" value="IG_LIKE"/>
    <property type="match status" value="3"/>
</dbReference>
<dbReference type="Pfam" id="PF08205">
    <property type="entry name" value="C2-set_2"/>
    <property type="match status" value="1"/>
</dbReference>
<dbReference type="InterPro" id="IPR013783">
    <property type="entry name" value="Ig-like_fold"/>
</dbReference>
<evidence type="ECO:0000259" key="19">
    <source>
        <dbReference type="PROSITE" id="PS50835"/>
    </source>
</evidence>
<dbReference type="Pfam" id="PF07686">
    <property type="entry name" value="V-set"/>
    <property type="match status" value="1"/>
</dbReference>
<evidence type="ECO:0000256" key="5">
    <source>
        <dbReference type="ARBA" id="ARBA00022692"/>
    </source>
</evidence>
<keyword evidence="7" id="KW-0677">Repeat</keyword>
<dbReference type="SMART" id="SM00409">
    <property type="entry name" value="IG"/>
    <property type="match status" value="2"/>
</dbReference>
<dbReference type="EMBL" id="JAGXEW010000050">
    <property type="protein sequence ID" value="KAK1151814.1"/>
    <property type="molecule type" value="Genomic_DNA"/>
</dbReference>
<feature type="compositionally biased region" description="Gly residues" evidence="16">
    <location>
        <begin position="395"/>
        <end position="404"/>
    </location>
</feature>
<evidence type="ECO:0000256" key="15">
    <source>
        <dbReference type="ARBA" id="ARBA00062858"/>
    </source>
</evidence>
<feature type="domain" description="Ig-like" evidence="19">
    <location>
        <begin position="150"/>
        <end position="239"/>
    </location>
</feature>
<keyword evidence="9" id="KW-0965">Cell junction</keyword>
<dbReference type="InterPro" id="IPR013106">
    <property type="entry name" value="Ig_V-set"/>
</dbReference>
<keyword evidence="4" id="KW-1003">Cell membrane</keyword>
<evidence type="ECO:0000256" key="8">
    <source>
        <dbReference type="ARBA" id="ARBA00022889"/>
    </source>
</evidence>
<reference evidence="20" key="1">
    <citation type="submission" date="2022-02" db="EMBL/GenBank/DDBJ databases">
        <title>Atlantic sturgeon de novo genome assembly.</title>
        <authorList>
            <person name="Stock M."/>
            <person name="Klopp C."/>
            <person name="Guiguen Y."/>
            <person name="Cabau C."/>
            <person name="Parinello H."/>
            <person name="Santidrian Yebra-Pimentel E."/>
            <person name="Kuhl H."/>
            <person name="Dirks R.P."/>
            <person name="Guessner J."/>
            <person name="Wuertz S."/>
            <person name="Du K."/>
            <person name="Schartl M."/>
        </authorList>
    </citation>
    <scope>NUCLEOTIDE SEQUENCE</scope>
    <source>
        <strain evidence="20">STURGEONOMICS-FGT-2020</strain>
        <tissue evidence="20">Whole blood</tissue>
    </source>
</reference>
<comment type="subcellular location">
    <subcellularLocation>
        <location evidence="2">Cell junction</location>
        <location evidence="2">Adherens junction</location>
    </subcellularLocation>
    <subcellularLocation>
        <location evidence="1">Cell membrane</location>
        <topology evidence="1">Single-pass type I membrane protein</topology>
    </subcellularLocation>
</comment>
<comment type="similarity">
    <text evidence="3">Belongs to the nectin family.</text>
</comment>
<dbReference type="SUPFAM" id="SSF48726">
    <property type="entry name" value="Immunoglobulin"/>
    <property type="match status" value="3"/>
</dbReference>
<dbReference type="PANTHER" id="PTHR47387:SF1">
    <property type="entry name" value="NECTIN-2"/>
    <property type="match status" value="1"/>
</dbReference>
<evidence type="ECO:0000256" key="1">
    <source>
        <dbReference type="ARBA" id="ARBA00004251"/>
    </source>
</evidence>
<evidence type="ECO:0000256" key="14">
    <source>
        <dbReference type="ARBA" id="ARBA00058274"/>
    </source>
</evidence>
<evidence type="ECO:0000256" key="2">
    <source>
        <dbReference type="ARBA" id="ARBA00004536"/>
    </source>
</evidence>
<keyword evidence="21" id="KW-1185">Reference proteome</keyword>
<dbReference type="PANTHER" id="PTHR47387">
    <property type="entry name" value="NECTIN-2"/>
    <property type="match status" value="1"/>
</dbReference>
<keyword evidence="12" id="KW-1015">Disulfide bond</keyword>
<dbReference type="GO" id="GO:0005912">
    <property type="term" value="C:adherens junction"/>
    <property type="evidence" value="ECO:0007669"/>
    <property type="project" value="UniProtKB-SubCell"/>
</dbReference>
<dbReference type="FunFam" id="2.60.40.10:FF:000304">
    <property type="entry name" value="Nectin cell adhesion molecule 1"/>
    <property type="match status" value="1"/>
</dbReference>
<dbReference type="GO" id="GO:0007155">
    <property type="term" value="P:cell adhesion"/>
    <property type="evidence" value="ECO:0007669"/>
    <property type="project" value="UniProtKB-KW"/>
</dbReference>
<evidence type="ECO:0000256" key="18">
    <source>
        <dbReference type="SAM" id="SignalP"/>
    </source>
</evidence>
<gene>
    <name evidence="20" type="primary">NECTIN1</name>
    <name evidence="20" type="ORF">AOXY_G32150</name>
</gene>
<keyword evidence="13" id="KW-0325">Glycoprotein</keyword>
<feature type="domain" description="Ig-like" evidence="19">
    <location>
        <begin position="9"/>
        <end position="128"/>
    </location>
</feature>
<comment type="subunit">
    <text evidence="15">Cis- and trans-homodimer. Can form trans-heterodimers.</text>
</comment>
<feature type="region of interest" description="Disordered" evidence="16">
    <location>
        <begin position="378"/>
        <end position="405"/>
    </location>
</feature>
<dbReference type="InterPro" id="IPR007110">
    <property type="entry name" value="Ig-like_dom"/>
</dbReference>
<feature type="domain" description="Ig-like" evidence="19">
    <location>
        <begin position="248"/>
        <end position="332"/>
    </location>
</feature>
<dbReference type="InterPro" id="IPR036179">
    <property type="entry name" value="Ig-like_dom_sf"/>
</dbReference>
<sequence length="503" mass="54494">MARRQHDFPVLRRRSSLITLVLYILALQAADSQRVKVEPEVSSYPGQDVTLRCSFSDPTGEVKKSQVTWIRETPDGKKVNIAVFNPQFGASYPEKSIDGRVAFRDPSLQDPSIVLQRITMGDEGNYICEYATYPSGNEEGMTRLFVLAKPSNNATVLLVRAGPDPVAVARCVSANGKPPSEITWVSVLPGNSTSSAVKNSDGTVTVTSEYRVTPSEAFNGKDLSCVIQHKTLSKPESFSLKASIEYPPRVMISGYDGNWFLGREGVELKCSAKANPPASSVVWTVLSGVLPPSVEVSGPVMKVMKVDTDLNTTFICEAKNSVGTGKLEQNILVRESPPQPQGSDPGMVAGAVIGCLLAALLIAGLVFCFLRRRKRDQGYHGGEQQGSYDPKTRVFGGGKNGGNNNGTVFTYREDSSEATTEHAAPPPTAQDILLSGEMDTLEKSKFDLEADEGYDRFDESFGESRPVLQLRPGAGEVEEAGYVDDDMESQRDGSIISRTAVYV</sequence>
<evidence type="ECO:0000256" key="7">
    <source>
        <dbReference type="ARBA" id="ARBA00022737"/>
    </source>
</evidence>
<evidence type="ECO:0000256" key="9">
    <source>
        <dbReference type="ARBA" id="ARBA00022949"/>
    </source>
</evidence>
<feature type="chain" id="PRO_5042036651" evidence="18">
    <location>
        <begin position="33"/>
        <end position="503"/>
    </location>
</feature>
<keyword evidence="10 17" id="KW-1133">Transmembrane helix</keyword>